<evidence type="ECO:0000256" key="1">
    <source>
        <dbReference type="SAM" id="MobiDB-lite"/>
    </source>
</evidence>
<evidence type="ECO:0000313" key="3">
    <source>
        <dbReference type="Proteomes" id="UP000276776"/>
    </source>
</evidence>
<accession>A0A0N5D8V4</accession>
<dbReference type="Proteomes" id="UP000276776">
    <property type="component" value="Unassembled WGS sequence"/>
</dbReference>
<protein>
    <submittedName>
        <fullName evidence="4">SAM-dependent methyltransferase</fullName>
    </submittedName>
</protein>
<reference evidence="2 3" key="2">
    <citation type="submission" date="2018-11" db="EMBL/GenBank/DDBJ databases">
        <authorList>
            <consortium name="Pathogen Informatics"/>
        </authorList>
    </citation>
    <scope>NUCLEOTIDE SEQUENCE [LARGE SCALE GENOMIC DNA]</scope>
</reference>
<dbReference type="STRING" id="103827.A0A0N5D8V4"/>
<reference evidence="4" key="1">
    <citation type="submission" date="2017-02" db="UniProtKB">
        <authorList>
            <consortium name="WormBaseParasite"/>
        </authorList>
    </citation>
    <scope>IDENTIFICATION</scope>
</reference>
<evidence type="ECO:0000313" key="2">
    <source>
        <dbReference type="EMBL" id="VDN07171.1"/>
    </source>
</evidence>
<dbReference type="AlphaFoldDB" id="A0A0N5D8V4"/>
<feature type="region of interest" description="Disordered" evidence="1">
    <location>
        <begin position="21"/>
        <end position="50"/>
    </location>
</feature>
<dbReference type="EMBL" id="UYYF01004819">
    <property type="protein sequence ID" value="VDN07171.1"/>
    <property type="molecule type" value="Genomic_DNA"/>
</dbReference>
<name>A0A0N5D8V4_THECL</name>
<gene>
    <name evidence="2" type="ORF">TCLT_LOCUS9536</name>
</gene>
<feature type="compositionally biased region" description="Basic and acidic residues" evidence="1">
    <location>
        <begin position="26"/>
        <end position="50"/>
    </location>
</feature>
<keyword evidence="3" id="KW-1185">Reference proteome</keyword>
<organism evidence="4">
    <name type="scientific">Thelazia callipaeda</name>
    <name type="common">Oriental eyeworm</name>
    <name type="synonym">Parasitic nematode</name>
    <dbReference type="NCBI Taxonomy" id="103827"/>
    <lineage>
        <taxon>Eukaryota</taxon>
        <taxon>Metazoa</taxon>
        <taxon>Ecdysozoa</taxon>
        <taxon>Nematoda</taxon>
        <taxon>Chromadorea</taxon>
        <taxon>Rhabditida</taxon>
        <taxon>Spirurina</taxon>
        <taxon>Spiruromorpha</taxon>
        <taxon>Thelazioidea</taxon>
        <taxon>Thelaziidae</taxon>
        <taxon>Thelazia</taxon>
    </lineage>
</organism>
<dbReference type="WBParaSite" id="TCLT_0000954701-mRNA-1">
    <property type="protein sequence ID" value="TCLT_0000954701-mRNA-1"/>
    <property type="gene ID" value="TCLT_0000954701"/>
</dbReference>
<dbReference type="OrthoDB" id="5861416at2759"/>
<evidence type="ECO:0000313" key="4">
    <source>
        <dbReference type="WBParaSite" id="TCLT_0000954701-mRNA-1"/>
    </source>
</evidence>
<sequence>FLSEETSPDLEDKTTNLFVSKNSSECTKDHKSKDFEENDRHSEKQDSVKVNSRKEFYLRENEIKIAKSTGVGIGDGKFGAYLMDLLISKSPDKNTLNGMTIAMFDFHSIRFAERLLNAGVSSLSIVETSQNEAQKAKVYMFARYYS</sequence>
<proteinExistence type="predicted"/>